<evidence type="ECO:0000313" key="3">
    <source>
        <dbReference type="Proteomes" id="UP000269721"/>
    </source>
</evidence>
<evidence type="ECO:0000313" key="2">
    <source>
        <dbReference type="EMBL" id="RKO88034.1"/>
    </source>
</evidence>
<reference evidence="3" key="1">
    <citation type="journal article" date="2018" name="Nat. Microbiol.">
        <title>Leveraging single-cell genomics to expand the fungal tree of life.</title>
        <authorList>
            <person name="Ahrendt S.R."/>
            <person name="Quandt C.A."/>
            <person name="Ciobanu D."/>
            <person name="Clum A."/>
            <person name="Salamov A."/>
            <person name="Andreopoulos B."/>
            <person name="Cheng J.F."/>
            <person name="Woyke T."/>
            <person name="Pelin A."/>
            <person name="Henrissat B."/>
            <person name="Reynolds N.K."/>
            <person name="Benny G.L."/>
            <person name="Smith M.E."/>
            <person name="James T.Y."/>
            <person name="Grigoriev I.V."/>
        </authorList>
    </citation>
    <scope>NUCLEOTIDE SEQUENCE [LARGE SCALE GENOMIC DNA]</scope>
</reference>
<organism evidence="2 3">
    <name type="scientific">Blyttiomyces helicus</name>
    <dbReference type="NCBI Taxonomy" id="388810"/>
    <lineage>
        <taxon>Eukaryota</taxon>
        <taxon>Fungi</taxon>
        <taxon>Fungi incertae sedis</taxon>
        <taxon>Chytridiomycota</taxon>
        <taxon>Chytridiomycota incertae sedis</taxon>
        <taxon>Chytridiomycetes</taxon>
        <taxon>Chytridiomycetes incertae sedis</taxon>
        <taxon>Blyttiomyces</taxon>
    </lineage>
</organism>
<dbReference type="Proteomes" id="UP000269721">
    <property type="component" value="Unassembled WGS sequence"/>
</dbReference>
<keyword evidence="3" id="KW-1185">Reference proteome</keyword>
<name>A0A4P9W6S2_9FUNG</name>
<feature type="compositionally biased region" description="Polar residues" evidence="1">
    <location>
        <begin position="64"/>
        <end position="83"/>
    </location>
</feature>
<dbReference type="AlphaFoldDB" id="A0A4P9W6S2"/>
<dbReference type="EMBL" id="KZ996984">
    <property type="protein sequence ID" value="RKO88034.1"/>
    <property type="molecule type" value="Genomic_DNA"/>
</dbReference>
<protein>
    <submittedName>
        <fullName evidence="2">Uncharacterized protein</fullName>
    </submittedName>
</protein>
<feature type="region of interest" description="Disordered" evidence="1">
    <location>
        <begin position="64"/>
        <end position="111"/>
    </location>
</feature>
<feature type="compositionally biased region" description="Low complexity" evidence="1">
    <location>
        <begin position="89"/>
        <end position="109"/>
    </location>
</feature>
<gene>
    <name evidence="2" type="ORF">BDK51DRAFT_39159</name>
</gene>
<proteinExistence type="predicted"/>
<accession>A0A4P9W6S2</accession>
<sequence>MNHIANKHAFLADLPGGATKSMPTSFRKPPPTEICSKLAAKEFRLQGQASSALCGSLGQTLKSSISGAAPAPTTTFWPRSTSGEAARKTSLVPPSSATSSSSSISDLTTMGLQSKENKPKLSCRFLHGNGVQDLHFLKGVVVAMASNDLEPNPRLLLAGREDWEPTCTDAAGRQVGDSQDGPRIGGLLACATSWEI</sequence>
<evidence type="ECO:0000256" key="1">
    <source>
        <dbReference type="SAM" id="MobiDB-lite"/>
    </source>
</evidence>